<dbReference type="GO" id="GO:0030286">
    <property type="term" value="C:dynein complex"/>
    <property type="evidence" value="ECO:0007669"/>
    <property type="project" value="UniProtKB-KW"/>
</dbReference>
<keyword evidence="2" id="KW-0963">Cytoplasm</keyword>
<feature type="compositionally biased region" description="Polar residues" evidence="7">
    <location>
        <begin position="123"/>
        <end position="190"/>
    </location>
</feature>
<dbReference type="PROSITE" id="PS50245">
    <property type="entry name" value="CAP_GLY_2"/>
    <property type="match status" value="1"/>
</dbReference>
<feature type="compositionally biased region" description="Polar residues" evidence="7">
    <location>
        <begin position="57"/>
        <end position="97"/>
    </location>
</feature>
<dbReference type="SUPFAM" id="SSF74924">
    <property type="entry name" value="Cap-Gly domain"/>
    <property type="match status" value="1"/>
</dbReference>
<evidence type="ECO:0000259" key="8">
    <source>
        <dbReference type="PROSITE" id="PS50245"/>
    </source>
</evidence>
<accession>A0A2P4PAG7</accession>
<evidence type="ECO:0000256" key="1">
    <source>
        <dbReference type="ARBA" id="ARBA00004186"/>
    </source>
</evidence>
<evidence type="ECO:0000256" key="3">
    <source>
        <dbReference type="ARBA" id="ARBA00022701"/>
    </source>
</evidence>
<reference evidence="9 10" key="1">
    <citation type="journal article" date="2013" name="Proc. Natl. Acad. Sci. U.S.A.">
        <title>Genome of an arbuscular mycorrhizal fungus provides insight into the oldest plant symbiosis.</title>
        <authorList>
            <person name="Tisserant E."/>
            <person name="Malbreil M."/>
            <person name="Kuo A."/>
            <person name="Kohler A."/>
            <person name="Symeonidi A."/>
            <person name="Balestrini R."/>
            <person name="Charron P."/>
            <person name="Duensing N."/>
            <person name="Frei Dit Frey N."/>
            <person name="Gianinazzi-Pearson V."/>
            <person name="Gilbert L.B."/>
            <person name="Handa Y."/>
            <person name="Herr J.R."/>
            <person name="Hijri M."/>
            <person name="Koul R."/>
            <person name="Kawaguchi M."/>
            <person name="Krajinski F."/>
            <person name="Lammers P.J."/>
            <person name="Masclaux F.G."/>
            <person name="Murat C."/>
            <person name="Morin E."/>
            <person name="Ndikumana S."/>
            <person name="Pagni M."/>
            <person name="Petitpierre D."/>
            <person name="Requena N."/>
            <person name="Rosikiewicz P."/>
            <person name="Riley R."/>
            <person name="Saito K."/>
            <person name="San Clemente H."/>
            <person name="Shapiro H."/>
            <person name="van Tuinen D."/>
            <person name="Becard G."/>
            <person name="Bonfante P."/>
            <person name="Paszkowski U."/>
            <person name="Shachar-Hill Y.Y."/>
            <person name="Tuskan G.A."/>
            <person name="Young P.W."/>
            <person name="Sanders I.R."/>
            <person name="Henrissat B."/>
            <person name="Rensing S.A."/>
            <person name="Grigoriev I.V."/>
            <person name="Corradi N."/>
            <person name="Roux C."/>
            <person name="Martin F."/>
        </authorList>
    </citation>
    <scope>NUCLEOTIDE SEQUENCE [LARGE SCALE GENOMIC DNA]</scope>
    <source>
        <strain evidence="9 10">DAOM 197198</strain>
    </source>
</reference>
<evidence type="ECO:0000256" key="2">
    <source>
        <dbReference type="ARBA" id="ARBA00022490"/>
    </source>
</evidence>
<evidence type="ECO:0000313" key="10">
    <source>
        <dbReference type="Proteomes" id="UP000018888"/>
    </source>
</evidence>
<dbReference type="PANTHER" id="PTHR18916:SF6">
    <property type="entry name" value="DYNACTIN SUBUNIT 1"/>
    <property type="match status" value="1"/>
</dbReference>
<feature type="region of interest" description="Disordered" evidence="7">
    <location>
        <begin position="1"/>
        <end position="190"/>
    </location>
</feature>
<reference evidence="9 10" key="2">
    <citation type="journal article" date="2018" name="New Phytol.">
        <title>High intraspecific genome diversity in the model arbuscular mycorrhizal symbiont Rhizophagus irregularis.</title>
        <authorList>
            <person name="Chen E.C.H."/>
            <person name="Morin E."/>
            <person name="Beaudet D."/>
            <person name="Noel J."/>
            <person name="Yildirir G."/>
            <person name="Ndikumana S."/>
            <person name="Charron P."/>
            <person name="St-Onge C."/>
            <person name="Giorgi J."/>
            <person name="Kruger M."/>
            <person name="Marton T."/>
            <person name="Ropars J."/>
            <person name="Grigoriev I.V."/>
            <person name="Hainaut M."/>
            <person name="Henrissat B."/>
            <person name="Roux C."/>
            <person name="Martin F."/>
            <person name="Corradi N."/>
        </authorList>
    </citation>
    <scope>NUCLEOTIDE SEQUENCE [LARGE SCALE GENOMIC DNA]</scope>
    <source>
        <strain evidence="9 10">DAOM 197198</strain>
    </source>
</reference>
<comment type="subcellular location">
    <subcellularLocation>
        <location evidence="1">Cytoplasm</location>
        <location evidence="1">Cytoskeleton</location>
        <location evidence="1">Spindle</location>
    </subcellularLocation>
</comment>
<dbReference type="EMBL" id="AUPC02000302">
    <property type="protein sequence ID" value="POG62383.1"/>
    <property type="molecule type" value="Genomic_DNA"/>
</dbReference>
<evidence type="ECO:0000313" key="9">
    <source>
        <dbReference type="EMBL" id="POG62383.1"/>
    </source>
</evidence>
<dbReference type="InterPro" id="IPR000938">
    <property type="entry name" value="CAP-Gly_domain"/>
</dbReference>
<evidence type="ECO:0000256" key="4">
    <source>
        <dbReference type="ARBA" id="ARBA00023017"/>
    </source>
</evidence>
<dbReference type="Proteomes" id="UP000018888">
    <property type="component" value="Unassembled WGS sequence"/>
</dbReference>
<dbReference type="Pfam" id="PF01302">
    <property type="entry name" value="CAP_GLY"/>
    <property type="match status" value="1"/>
</dbReference>
<keyword evidence="10" id="KW-1185">Reference proteome</keyword>
<comment type="caution">
    <text evidence="9">The sequence shown here is derived from an EMBL/GenBank/DDBJ whole genome shotgun (WGS) entry which is preliminary data.</text>
</comment>
<gene>
    <name evidence="9" type="ORF">GLOIN_2v632527</name>
</gene>
<evidence type="ECO:0000256" key="7">
    <source>
        <dbReference type="SAM" id="MobiDB-lite"/>
    </source>
</evidence>
<dbReference type="PANTHER" id="PTHR18916">
    <property type="entry name" value="DYNACTIN 1-RELATED MICROTUBULE-BINDING"/>
    <property type="match status" value="1"/>
</dbReference>
<dbReference type="AlphaFoldDB" id="A0A2P4PAG7"/>
<keyword evidence="6" id="KW-0206">Cytoskeleton</keyword>
<name>A0A2P4PAG7_RHIID</name>
<organism evidence="9 10">
    <name type="scientific">Rhizophagus irregularis (strain DAOM 181602 / DAOM 197198 / MUCL 43194)</name>
    <name type="common">Arbuscular mycorrhizal fungus</name>
    <name type="synonym">Glomus intraradices</name>
    <dbReference type="NCBI Taxonomy" id="747089"/>
    <lineage>
        <taxon>Eukaryota</taxon>
        <taxon>Fungi</taxon>
        <taxon>Fungi incertae sedis</taxon>
        <taxon>Mucoromycota</taxon>
        <taxon>Glomeromycotina</taxon>
        <taxon>Glomeromycetes</taxon>
        <taxon>Glomerales</taxon>
        <taxon>Glomeraceae</taxon>
        <taxon>Rhizophagus</taxon>
    </lineage>
</organism>
<dbReference type="VEuPathDB" id="FungiDB:RhiirFUN_024619"/>
<dbReference type="Gene3D" id="2.30.30.190">
    <property type="entry name" value="CAP Gly-rich-like domain"/>
    <property type="match status" value="1"/>
</dbReference>
<dbReference type="InterPro" id="IPR036859">
    <property type="entry name" value="CAP-Gly_dom_sf"/>
</dbReference>
<dbReference type="SMART" id="SM01052">
    <property type="entry name" value="CAP_GLY"/>
    <property type="match status" value="1"/>
</dbReference>
<keyword evidence="4" id="KW-0243">Dynein</keyword>
<keyword evidence="5" id="KW-0175">Coiled coil</keyword>
<proteinExistence type="predicted"/>
<feature type="compositionally biased region" description="Low complexity" evidence="7">
    <location>
        <begin position="106"/>
        <end position="117"/>
    </location>
</feature>
<feature type="compositionally biased region" description="Polar residues" evidence="7">
    <location>
        <begin position="28"/>
        <end position="38"/>
    </location>
</feature>
<dbReference type="GO" id="GO:0005874">
    <property type="term" value="C:microtubule"/>
    <property type="evidence" value="ECO:0007669"/>
    <property type="project" value="UniProtKB-KW"/>
</dbReference>
<feature type="domain" description="CAP-Gly" evidence="8">
    <location>
        <begin position="215"/>
        <end position="258"/>
    </location>
</feature>
<protein>
    <recommendedName>
        <fullName evidence="8">CAP-Gly domain-containing protein</fullName>
    </recommendedName>
</protein>
<dbReference type="PROSITE" id="PS00845">
    <property type="entry name" value="CAP_GLY_1"/>
    <property type="match status" value="1"/>
</dbReference>
<dbReference type="GO" id="GO:0005819">
    <property type="term" value="C:spindle"/>
    <property type="evidence" value="ECO:0007669"/>
    <property type="project" value="UniProtKB-SubCell"/>
</dbReference>
<evidence type="ECO:0000256" key="6">
    <source>
        <dbReference type="ARBA" id="ARBA00023212"/>
    </source>
</evidence>
<evidence type="ECO:0000256" key="5">
    <source>
        <dbReference type="ARBA" id="ARBA00023054"/>
    </source>
</evidence>
<sequence length="334" mass="36190">MSRLPKLPTVSGIPSSGLPSPAAKRRPSTGTTGKSTLALTPEQEALLQAAMEKYNPTPATESNENNQTSSISTLGNSQANSSHSTPATNNTNNQSNRKLGKKTSFTRMTRPTLPPLTEKSAAIKQNSTIQQTPHTMSSKLNNSGLPASNLSSPLQRSLSGQNSTLSSASNPTHQRLQAMAASQQRPASPSLSLYSIGERVTVESMNISGTLRFLGPIDNKSGTWAGIEVDVPGTGKNDGSAFGKSYFTCPPNSVIQVKKHHLVYHHLWLHQIYQNMLKTQLLLLVGSQPVLVLQGILVSQLPNLNRESRRLCPQLLILLLTDKRLRLGLNQRRH</sequence>
<keyword evidence="3" id="KW-0493">Microtubule</keyword>